<feature type="domain" description="Inositolphosphotransferase Aur1/Ipt1" evidence="6">
    <location>
        <begin position="120"/>
        <end position="291"/>
    </location>
</feature>
<feature type="transmembrane region" description="Helical" evidence="5">
    <location>
        <begin position="159"/>
        <end position="179"/>
    </location>
</feature>
<evidence type="ECO:0000259" key="6">
    <source>
        <dbReference type="Pfam" id="PF14378"/>
    </source>
</evidence>
<feature type="transmembrane region" description="Helical" evidence="5">
    <location>
        <begin position="45"/>
        <end position="77"/>
    </location>
</feature>
<reference evidence="8" key="1">
    <citation type="journal article" date="2019" name="Int. J. Syst. Evol. Microbiol.">
        <title>The Global Catalogue of Microorganisms (GCM) 10K type strain sequencing project: providing services to taxonomists for standard genome sequencing and annotation.</title>
        <authorList>
            <consortium name="The Broad Institute Genomics Platform"/>
            <consortium name="The Broad Institute Genome Sequencing Center for Infectious Disease"/>
            <person name="Wu L."/>
            <person name="Ma J."/>
        </authorList>
    </citation>
    <scope>NUCLEOTIDE SEQUENCE [LARGE SCALE GENOMIC DNA]</scope>
    <source>
        <strain evidence="8">CCUG 58938</strain>
    </source>
</reference>
<protein>
    <submittedName>
        <fullName evidence="7">Phosphatase PAP2 family protein</fullName>
    </submittedName>
</protein>
<dbReference type="PANTHER" id="PTHR31310:SF7">
    <property type="entry name" value="PA-PHOSPHATASE RELATED-FAMILY PROTEIN DDB_G0268928"/>
    <property type="match status" value="1"/>
</dbReference>
<evidence type="ECO:0000256" key="4">
    <source>
        <dbReference type="ARBA" id="ARBA00023136"/>
    </source>
</evidence>
<dbReference type="Pfam" id="PF14378">
    <property type="entry name" value="PAP2_3"/>
    <property type="match status" value="1"/>
</dbReference>
<feature type="transmembrane region" description="Helical" evidence="5">
    <location>
        <begin position="252"/>
        <end position="270"/>
    </location>
</feature>
<proteinExistence type="predicted"/>
<comment type="caution">
    <text evidence="7">The sequence shown here is derived from an EMBL/GenBank/DDBJ whole genome shotgun (WGS) entry which is preliminary data.</text>
</comment>
<dbReference type="CDD" id="cd03386">
    <property type="entry name" value="PAP2_Aur1_like"/>
    <property type="match status" value="1"/>
</dbReference>
<evidence type="ECO:0000313" key="7">
    <source>
        <dbReference type="EMBL" id="MFD1003603.1"/>
    </source>
</evidence>
<feature type="transmembrane region" description="Helical" evidence="5">
    <location>
        <begin position="276"/>
        <end position="297"/>
    </location>
</feature>
<keyword evidence="8" id="KW-1185">Reference proteome</keyword>
<comment type="subcellular location">
    <subcellularLocation>
        <location evidence="1">Membrane</location>
        <topology evidence="1">Multi-pass membrane protein</topology>
    </subcellularLocation>
</comment>
<dbReference type="InterPro" id="IPR052185">
    <property type="entry name" value="IPC_Synthase-Related"/>
</dbReference>
<keyword evidence="4 5" id="KW-0472">Membrane</keyword>
<feature type="transmembrane region" description="Helical" evidence="5">
    <location>
        <begin position="20"/>
        <end position="38"/>
    </location>
</feature>
<organism evidence="7 8">
    <name type="scientific">Ohtaekwangia kribbensis</name>
    <dbReference type="NCBI Taxonomy" id="688913"/>
    <lineage>
        <taxon>Bacteria</taxon>
        <taxon>Pseudomonadati</taxon>
        <taxon>Bacteroidota</taxon>
        <taxon>Cytophagia</taxon>
        <taxon>Cytophagales</taxon>
        <taxon>Fulvivirgaceae</taxon>
        <taxon>Ohtaekwangia</taxon>
    </lineage>
</organism>
<dbReference type="RefSeq" id="WP_377586474.1">
    <property type="nucleotide sequence ID" value="NZ_JBHTKA010000016.1"/>
</dbReference>
<keyword evidence="3 5" id="KW-1133">Transmembrane helix</keyword>
<evidence type="ECO:0000256" key="2">
    <source>
        <dbReference type="ARBA" id="ARBA00022692"/>
    </source>
</evidence>
<gene>
    <name evidence="7" type="ORF">ACFQ21_30035</name>
</gene>
<evidence type="ECO:0000256" key="3">
    <source>
        <dbReference type="ARBA" id="ARBA00022989"/>
    </source>
</evidence>
<feature type="transmembrane region" description="Helical" evidence="5">
    <location>
        <begin position="133"/>
        <end position="152"/>
    </location>
</feature>
<dbReference type="InterPro" id="IPR026841">
    <property type="entry name" value="Aur1/Ipt1"/>
</dbReference>
<dbReference type="EMBL" id="JBHTKA010000016">
    <property type="protein sequence ID" value="MFD1003603.1"/>
    <property type="molecule type" value="Genomic_DNA"/>
</dbReference>
<dbReference type="Proteomes" id="UP001597112">
    <property type="component" value="Unassembled WGS sequence"/>
</dbReference>
<name>A0ABW3KE27_9BACT</name>
<keyword evidence="2 5" id="KW-0812">Transmembrane</keyword>
<dbReference type="PANTHER" id="PTHR31310">
    <property type="match status" value="1"/>
</dbReference>
<accession>A0ABW3KE27</accession>
<evidence type="ECO:0000256" key="5">
    <source>
        <dbReference type="SAM" id="Phobius"/>
    </source>
</evidence>
<evidence type="ECO:0000256" key="1">
    <source>
        <dbReference type="ARBA" id="ARBA00004141"/>
    </source>
</evidence>
<sequence length="315" mass="35943">MRNNTKYLDLPVFNFTLRHVLVASVVSAIYILLSWLLIGFKTDQLVLAVIFSACYLASSFTRKFILGFSIFIVYWIIYDYMKAFPNYAFNPVHIKSLYDLEKSIFGIAQGASILTPNEFWLQHSYTFIDVMTGIFYLCWIPVPLAFAGYLFFKDKGRFLEFSLTFLFVNLLGFVVYYLYPAAPPWYVQKFGFDFIASTPGNTAGLVRFDQFFGINLFTSLYAKGSNVFAAMPSLHSAYPLIVTYIGFKSRLGWVNIIFVTITIGIWFAAVYTSHHYVLDVLAGIFTAAVGIGGYHLLMKNKRYIALIDSYKKTIS</sequence>
<feature type="transmembrane region" description="Helical" evidence="5">
    <location>
        <begin position="227"/>
        <end position="245"/>
    </location>
</feature>
<evidence type="ECO:0000313" key="8">
    <source>
        <dbReference type="Proteomes" id="UP001597112"/>
    </source>
</evidence>